<accession>A0A6L3ZEQ9</accession>
<dbReference type="Proteomes" id="UP000484164">
    <property type="component" value="Unassembled WGS sequence"/>
</dbReference>
<name>A0A6L3ZEQ9_9FLAO</name>
<dbReference type="InterPro" id="IPR007730">
    <property type="entry name" value="SPOR-like_dom"/>
</dbReference>
<protein>
    <submittedName>
        <fullName evidence="2">SPOR domain-containing protein</fullName>
    </submittedName>
</protein>
<proteinExistence type="predicted"/>
<comment type="caution">
    <text evidence="2">The sequence shown here is derived from an EMBL/GenBank/DDBJ whole genome shotgun (WGS) entry which is preliminary data.</text>
</comment>
<dbReference type="InterPro" id="IPR036680">
    <property type="entry name" value="SPOR-like_sf"/>
</dbReference>
<keyword evidence="3" id="KW-1185">Reference proteome</keyword>
<dbReference type="Pfam" id="PF05036">
    <property type="entry name" value="SPOR"/>
    <property type="match status" value="1"/>
</dbReference>
<dbReference type="GO" id="GO:0042834">
    <property type="term" value="F:peptidoglycan binding"/>
    <property type="evidence" value="ECO:0007669"/>
    <property type="project" value="InterPro"/>
</dbReference>
<reference evidence="2 3" key="1">
    <citation type="submission" date="2019-10" db="EMBL/GenBank/DDBJ databases">
        <title>Genome sequence of Phaeocystidibacter marisrubri JCM30614 (type strain).</title>
        <authorList>
            <person name="Bowman J.P."/>
        </authorList>
    </citation>
    <scope>NUCLEOTIDE SEQUENCE [LARGE SCALE GENOMIC DNA]</scope>
    <source>
        <strain evidence="2 3">JCM 30614</strain>
    </source>
</reference>
<dbReference type="InterPro" id="IPR040495">
    <property type="entry name" value="HU-CCDC81_bac_1"/>
</dbReference>
<dbReference type="RefSeq" id="WP_151694196.1">
    <property type="nucleotide sequence ID" value="NZ_BMGX01000001.1"/>
</dbReference>
<dbReference type="Pfam" id="PF18175">
    <property type="entry name" value="HU-CCDC81_bac_2"/>
    <property type="match status" value="1"/>
</dbReference>
<organism evidence="2 3">
    <name type="scientific">Phaeocystidibacter marisrubri</name>
    <dbReference type="NCBI Taxonomy" id="1577780"/>
    <lineage>
        <taxon>Bacteria</taxon>
        <taxon>Pseudomonadati</taxon>
        <taxon>Bacteroidota</taxon>
        <taxon>Flavobacteriia</taxon>
        <taxon>Flavobacteriales</taxon>
        <taxon>Phaeocystidibacteraceae</taxon>
        <taxon>Phaeocystidibacter</taxon>
    </lineage>
</organism>
<evidence type="ECO:0000259" key="1">
    <source>
        <dbReference type="PROSITE" id="PS51724"/>
    </source>
</evidence>
<dbReference type="SUPFAM" id="SSF110997">
    <property type="entry name" value="Sporulation related repeat"/>
    <property type="match status" value="1"/>
</dbReference>
<feature type="domain" description="SPOR" evidence="1">
    <location>
        <begin position="242"/>
        <end position="318"/>
    </location>
</feature>
<dbReference type="InterPro" id="IPR041268">
    <property type="entry name" value="HU-CCDC81_bac_2"/>
</dbReference>
<evidence type="ECO:0000313" key="2">
    <source>
        <dbReference type="EMBL" id="KAB2815160.1"/>
    </source>
</evidence>
<sequence>MTLEHYISKLLFSNDCVVVPGFGAFVARSFSAELNSATQMLLPPSRRLSFQPGLRTDDGLLRGAIAKREQRNEDVIRLEISDIVSFWHKQLHKGERLRLEGIGMFYIDREGNIQFKPQVDVNFDMAHFGLGVFRASPLVTVNEEARVIPLHQRKDRSRTPLWRVAAVAAGVSGLLFMGGSKSDLDIADNLAGFMDLISWSDSEEAEISEPVAEEAPKAEAVAAEEVAIPEVEITSTPVAATPVQKGTYYVIVGSFVEKANADDLYRELKSKGFSPEVLPFDGRFNKVAISSFQTRTDATTALRSYKNDVQRGAWIYRK</sequence>
<dbReference type="PROSITE" id="PS51724">
    <property type="entry name" value="SPOR"/>
    <property type="match status" value="1"/>
</dbReference>
<dbReference type="AlphaFoldDB" id="A0A6L3ZEQ9"/>
<dbReference type="Pfam" id="PF18174">
    <property type="entry name" value="HU-CCDC81_bac_1"/>
    <property type="match status" value="1"/>
</dbReference>
<dbReference type="Gene3D" id="3.30.70.1070">
    <property type="entry name" value="Sporulation related repeat"/>
    <property type="match status" value="1"/>
</dbReference>
<dbReference type="EMBL" id="WBVQ01000003">
    <property type="protein sequence ID" value="KAB2815160.1"/>
    <property type="molecule type" value="Genomic_DNA"/>
</dbReference>
<dbReference type="OrthoDB" id="653949at2"/>
<evidence type="ECO:0000313" key="3">
    <source>
        <dbReference type="Proteomes" id="UP000484164"/>
    </source>
</evidence>
<gene>
    <name evidence="2" type="ORF">F8C82_13765</name>
</gene>